<evidence type="ECO:0000313" key="1">
    <source>
        <dbReference type="EMBL" id="EFA43818.1"/>
    </source>
</evidence>
<reference evidence="1 2" key="1">
    <citation type="submission" date="2009-10" db="EMBL/GenBank/DDBJ databases">
        <authorList>
            <person name="Qin X."/>
            <person name="Bachman B."/>
            <person name="Battles P."/>
            <person name="Bell A."/>
            <person name="Bess C."/>
            <person name="Bickham C."/>
            <person name="Chaboub L."/>
            <person name="Chen D."/>
            <person name="Coyle M."/>
            <person name="Deiros D.R."/>
            <person name="Dinh H."/>
            <person name="Forbes L."/>
            <person name="Fowler G."/>
            <person name="Francisco L."/>
            <person name="Fu Q."/>
            <person name="Gubbala S."/>
            <person name="Hale W."/>
            <person name="Han Y."/>
            <person name="Hemphill L."/>
            <person name="Highlander S.K."/>
            <person name="Hirani K."/>
            <person name="Hogues M."/>
            <person name="Jackson L."/>
            <person name="Jakkamsetti A."/>
            <person name="Javaid M."/>
            <person name="Jiang H."/>
            <person name="Korchina V."/>
            <person name="Kovar C."/>
            <person name="Lara F."/>
            <person name="Lee S."/>
            <person name="Mata R."/>
            <person name="Mathew T."/>
            <person name="Moen C."/>
            <person name="Morales K."/>
            <person name="Munidasa M."/>
            <person name="Nazareth L."/>
            <person name="Ngo R."/>
            <person name="Nguyen L."/>
            <person name="Okwuonu G."/>
            <person name="Ongeri F."/>
            <person name="Patil S."/>
            <person name="Petrosino J."/>
            <person name="Pham C."/>
            <person name="Pham P."/>
            <person name="Pu L.-L."/>
            <person name="Puazo M."/>
            <person name="Raj R."/>
            <person name="Reid J."/>
            <person name="Rouhana J."/>
            <person name="Saada N."/>
            <person name="Shang Y."/>
            <person name="Simmons D."/>
            <person name="Thornton R."/>
            <person name="Warren J."/>
            <person name="Weissenberger G."/>
            <person name="Zhang J."/>
            <person name="Zhang L."/>
            <person name="Zhou C."/>
            <person name="Zhu D."/>
            <person name="Muzny D."/>
            <person name="Worley K."/>
            <person name="Gibbs R."/>
        </authorList>
    </citation>
    <scope>NUCLEOTIDE SEQUENCE [LARGE SCALE GENOMIC DNA]</scope>
    <source>
        <strain evidence="1 2">DSM 17361</strain>
    </source>
</reference>
<accession>D1PXZ7</accession>
<keyword evidence="2" id="KW-1185">Reference proteome</keyword>
<protein>
    <submittedName>
        <fullName evidence="1">Uncharacterized protein</fullName>
    </submittedName>
</protein>
<gene>
    <name evidence="1" type="ORF">HMPREF0645_1832</name>
</gene>
<organism evidence="1 2">
    <name type="scientific">Hallella bergensis DSM 17361</name>
    <dbReference type="NCBI Taxonomy" id="585502"/>
    <lineage>
        <taxon>Bacteria</taxon>
        <taxon>Pseudomonadati</taxon>
        <taxon>Bacteroidota</taxon>
        <taxon>Bacteroidia</taxon>
        <taxon>Bacteroidales</taxon>
        <taxon>Prevotellaceae</taxon>
        <taxon>Hallella</taxon>
    </lineage>
</organism>
<dbReference type="AlphaFoldDB" id="D1PXZ7"/>
<evidence type="ECO:0000313" key="2">
    <source>
        <dbReference type="Proteomes" id="UP000003160"/>
    </source>
</evidence>
<dbReference type="Proteomes" id="UP000003160">
    <property type="component" value="Unassembled WGS sequence"/>
</dbReference>
<name>D1PXZ7_9BACT</name>
<sequence>MQFFQINKDIPIKLLGSGPVLHGHRQQMVTTRVFRSSCMLIDATKIVPNIFTKVSLYFAYFKNINLWLEIREN</sequence>
<comment type="caution">
    <text evidence="1">The sequence shown here is derived from an EMBL/GenBank/DDBJ whole genome shotgun (WGS) entry which is preliminary data.</text>
</comment>
<dbReference type="HOGENOM" id="CLU_2701680_0_0_10"/>
<dbReference type="EMBL" id="ACKS01000072">
    <property type="protein sequence ID" value="EFA43818.1"/>
    <property type="molecule type" value="Genomic_DNA"/>
</dbReference>
<proteinExistence type="predicted"/>